<proteinExistence type="inferred from homology"/>
<dbReference type="AlphaFoldDB" id="A0A7H0GJU6"/>
<dbReference type="CDD" id="cd08422">
    <property type="entry name" value="PBP2_CrgA_like"/>
    <property type="match status" value="1"/>
</dbReference>
<dbReference type="InterPro" id="IPR005119">
    <property type="entry name" value="LysR_subst-bd"/>
</dbReference>
<name>A0A7H0GJU6_9BURK</name>
<organism evidence="3 4">
    <name type="scientific">Diaphorobacter aerolatus</name>
    <dbReference type="NCBI Taxonomy" id="1288495"/>
    <lineage>
        <taxon>Bacteria</taxon>
        <taxon>Pseudomonadati</taxon>
        <taxon>Pseudomonadota</taxon>
        <taxon>Betaproteobacteria</taxon>
        <taxon>Burkholderiales</taxon>
        <taxon>Comamonadaceae</taxon>
        <taxon>Diaphorobacter</taxon>
    </lineage>
</organism>
<evidence type="ECO:0000256" key="1">
    <source>
        <dbReference type="ARBA" id="ARBA00009437"/>
    </source>
</evidence>
<accession>A0A7H0GJU6</accession>
<protein>
    <submittedName>
        <fullName evidence="3">LysR family transcriptional regulator</fullName>
    </submittedName>
</protein>
<evidence type="ECO:0000259" key="2">
    <source>
        <dbReference type="Pfam" id="PF03466"/>
    </source>
</evidence>
<dbReference type="PANTHER" id="PTHR30537:SF5">
    <property type="entry name" value="HTH-TYPE TRANSCRIPTIONAL ACTIVATOR TTDR-RELATED"/>
    <property type="match status" value="1"/>
</dbReference>
<keyword evidence="4" id="KW-1185">Reference proteome</keyword>
<dbReference type="Proteomes" id="UP000516028">
    <property type="component" value="Chromosome"/>
</dbReference>
<sequence>MAAGAEAGIAEIRPSVCGATGTLRVTACGSMGRAVLMPTLTELMRSNPDLRVDLVLTDAVLDLAATGVDVAVRIGDLRDSNLVATSLGTKRRILCAAPSYLASRPAPRRLSDLAGHECITPPDAQQWSFTVGAQERTVRAGGRLTVSSFEGVHDACIAGAGIAMLSSWYTRGHLAAGQLVSVELEDARPKELAVWAVYPTRRQLLPKVRVFVDAMREALSLDDSGLTEAA</sequence>
<evidence type="ECO:0000313" key="4">
    <source>
        <dbReference type="Proteomes" id="UP000516028"/>
    </source>
</evidence>
<dbReference type="SUPFAM" id="SSF53850">
    <property type="entry name" value="Periplasmic binding protein-like II"/>
    <property type="match status" value="1"/>
</dbReference>
<feature type="domain" description="LysR substrate-binding" evidence="2">
    <location>
        <begin position="19"/>
        <end position="219"/>
    </location>
</feature>
<gene>
    <name evidence="3" type="ORF">H9K75_22105</name>
</gene>
<dbReference type="PANTHER" id="PTHR30537">
    <property type="entry name" value="HTH-TYPE TRANSCRIPTIONAL REGULATOR"/>
    <property type="match status" value="1"/>
</dbReference>
<dbReference type="InterPro" id="IPR058163">
    <property type="entry name" value="LysR-type_TF_proteobact-type"/>
</dbReference>
<dbReference type="EMBL" id="CP060783">
    <property type="protein sequence ID" value="QNP48562.1"/>
    <property type="molecule type" value="Genomic_DNA"/>
</dbReference>
<comment type="similarity">
    <text evidence="1">Belongs to the LysR transcriptional regulatory family.</text>
</comment>
<reference evidence="3 4" key="1">
    <citation type="submission" date="2020-08" db="EMBL/GenBank/DDBJ databases">
        <title>Genome sequence of Diaphorobacter aerolatus KACC 16536T.</title>
        <authorList>
            <person name="Hyun D.-W."/>
            <person name="Bae J.-W."/>
        </authorList>
    </citation>
    <scope>NUCLEOTIDE SEQUENCE [LARGE SCALE GENOMIC DNA]</scope>
    <source>
        <strain evidence="3 4">KACC 16536</strain>
    </source>
</reference>
<dbReference type="Pfam" id="PF03466">
    <property type="entry name" value="LysR_substrate"/>
    <property type="match status" value="1"/>
</dbReference>
<dbReference type="KEGG" id="daer:H9K75_22105"/>
<dbReference type="Gene3D" id="3.40.190.290">
    <property type="match status" value="1"/>
</dbReference>
<evidence type="ECO:0000313" key="3">
    <source>
        <dbReference type="EMBL" id="QNP48562.1"/>
    </source>
</evidence>